<accession>A0A6V6ZEJ8</accession>
<gene>
    <name evidence="1" type="ORF">FLACHUCJ7_04616</name>
</gene>
<organism evidence="1 2">
    <name type="scientific">Flavobacterium chungangense</name>
    <dbReference type="NCBI Taxonomy" id="554283"/>
    <lineage>
        <taxon>Bacteria</taxon>
        <taxon>Pseudomonadati</taxon>
        <taxon>Bacteroidota</taxon>
        <taxon>Flavobacteriia</taxon>
        <taxon>Flavobacteriales</taxon>
        <taxon>Flavobacteriaceae</taxon>
        <taxon>Flavobacterium</taxon>
    </lineage>
</organism>
<reference evidence="1 2" key="1">
    <citation type="submission" date="2020-06" db="EMBL/GenBank/DDBJ databases">
        <authorList>
            <person name="Criscuolo A."/>
        </authorList>
    </citation>
    <scope>NUCLEOTIDE SEQUENCE [LARGE SCALE GENOMIC DNA]</scope>
    <source>
        <strain evidence="2">CIP 110025</strain>
    </source>
</reference>
<keyword evidence="2" id="KW-1185">Reference proteome</keyword>
<protein>
    <submittedName>
        <fullName evidence="1">Uncharacterized protein</fullName>
    </submittedName>
</protein>
<name>A0A6V6ZEJ8_9FLAO</name>
<evidence type="ECO:0000313" key="1">
    <source>
        <dbReference type="EMBL" id="CAD0009976.1"/>
    </source>
</evidence>
<dbReference type="EMBL" id="CAIJDO010000356">
    <property type="protein sequence ID" value="CAD0009976.1"/>
    <property type="molecule type" value="Genomic_DNA"/>
</dbReference>
<comment type="caution">
    <text evidence="1">The sequence shown here is derived from an EMBL/GenBank/DDBJ whole genome shotgun (WGS) entry which is preliminary data.</text>
</comment>
<dbReference type="Proteomes" id="UP000556700">
    <property type="component" value="Unassembled WGS sequence"/>
</dbReference>
<sequence length="92" mass="10925">MVTEIIDVEKLDGYVLSGINELKSKKHNIYQMEYYRSNGSPEIFIYYDTSGKRLCKMTAYRDNTKYNFIAKGVNDKYFTDYKLINSYDIDLF</sequence>
<dbReference type="AlphaFoldDB" id="A0A6V6ZEJ8"/>
<proteinExistence type="predicted"/>
<evidence type="ECO:0000313" key="2">
    <source>
        <dbReference type="Proteomes" id="UP000556700"/>
    </source>
</evidence>